<proteinExistence type="predicted"/>
<comment type="caution">
    <text evidence="1">The sequence shown here is derived from an EMBL/GenBank/DDBJ whole genome shotgun (WGS) entry which is preliminary data.</text>
</comment>
<evidence type="ECO:0008006" key="3">
    <source>
        <dbReference type="Google" id="ProtNLM"/>
    </source>
</evidence>
<keyword evidence="2" id="KW-1185">Reference proteome</keyword>
<protein>
    <recommendedName>
        <fullName evidence="3">Transcriptional regulator</fullName>
    </recommendedName>
</protein>
<evidence type="ECO:0000313" key="2">
    <source>
        <dbReference type="Proteomes" id="UP000558997"/>
    </source>
</evidence>
<dbReference type="EMBL" id="JACHNF010000001">
    <property type="protein sequence ID" value="MBB5980211.1"/>
    <property type="molecule type" value="Genomic_DNA"/>
</dbReference>
<evidence type="ECO:0000313" key="1">
    <source>
        <dbReference type="EMBL" id="MBB5980211.1"/>
    </source>
</evidence>
<name>A0A841DQM0_9ACTN</name>
<organism evidence="1 2">
    <name type="scientific">Kribbella solani</name>
    <dbReference type="NCBI Taxonomy" id="236067"/>
    <lineage>
        <taxon>Bacteria</taxon>
        <taxon>Bacillati</taxon>
        <taxon>Actinomycetota</taxon>
        <taxon>Actinomycetes</taxon>
        <taxon>Propionibacteriales</taxon>
        <taxon>Kribbellaceae</taxon>
        <taxon>Kribbella</taxon>
    </lineage>
</organism>
<accession>A0A841DQM0</accession>
<dbReference type="Proteomes" id="UP000558997">
    <property type="component" value="Unassembled WGS sequence"/>
</dbReference>
<reference evidence="1 2" key="1">
    <citation type="submission" date="2020-08" db="EMBL/GenBank/DDBJ databases">
        <title>Sequencing the genomes of 1000 actinobacteria strains.</title>
        <authorList>
            <person name="Klenk H.-P."/>
        </authorList>
    </citation>
    <scope>NUCLEOTIDE SEQUENCE [LARGE SCALE GENOMIC DNA]</scope>
    <source>
        <strain evidence="1 2">DSM 17294</strain>
    </source>
</reference>
<gene>
    <name evidence="1" type="ORF">HDA44_003552</name>
</gene>
<dbReference type="AlphaFoldDB" id="A0A841DQM0"/>
<dbReference type="RefSeq" id="WP_337906082.1">
    <property type="nucleotide sequence ID" value="NZ_BAAAVN010000007.1"/>
</dbReference>
<sequence length="178" mass="19492">MDEVEGELIAAAACGWVTRSSFAGTGGWALTETGRAENERLLADELAEVSGEDAVRKVYEEFLPLNALLQRACADWQLRPTATDPLAANDHTDPDWDAGVLHELAVINRALESIAGQLTAVLPRFSGYDTRFAAALARVRAGETGWVDRSDVDSCHRVWFELHEDLLATLNLNRGDEL</sequence>